<dbReference type="InterPro" id="IPR003594">
    <property type="entry name" value="HATPase_dom"/>
</dbReference>
<dbReference type="Proteomes" id="UP001597295">
    <property type="component" value="Unassembled WGS sequence"/>
</dbReference>
<protein>
    <submittedName>
        <fullName evidence="2">ATP-binding protein</fullName>
    </submittedName>
</protein>
<name>A0ABW5DPL2_9PROT</name>
<dbReference type="Pfam" id="PF13581">
    <property type="entry name" value="HATPase_c_2"/>
    <property type="match status" value="1"/>
</dbReference>
<proteinExistence type="predicted"/>
<evidence type="ECO:0000259" key="1">
    <source>
        <dbReference type="SMART" id="SM00331"/>
    </source>
</evidence>
<evidence type="ECO:0000313" key="2">
    <source>
        <dbReference type="EMBL" id="MFD2261899.1"/>
    </source>
</evidence>
<dbReference type="Gene3D" id="3.60.40.10">
    <property type="entry name" value="PPM-type phosphatase domain"/>
    <property type="match status" value="1"/>
</dbReference>
<dbReference type="SUPFAM" id="SSF81606">
    <property type="entry name" value="PP2C-like"/>
    <property type="match status" value="1"/>
</dbReference>
<dbReference type="SMART" id="SM00331">
    <property type="entry name" value="PP2C_SIG"/>
    <property type="match status" value="1"/>
</dbReference>
<dbReference type="SUPFAM" id="SSF55874">
    <property type="entry name" value="ATPase domain of HSP90 chaperone/DNA topoisomerase II/histidine kinase"/>
    <property type="match status" value="1"/>
</dbReference>
<reference evidence="3" key="1">
    <citation type="journal article" date="2019" name="Int. J. Syst. Evol. Microbiol.">
        <title>The Global Catalogue of Microorganisms (GCM) 10K type strain sequencing project: providing services to taxonomists for standard genome sequencing and annotation.</title>
        <authorList>
            <consortium name="The Broad Institute Genomics Platform"/>
            <consortium name="The Broad Institute Genome Sequencing Center for Infectious Disease"/>
            <person name="Wu L."/>
            <person name="Ma J."/>
        </authorList>
    </citation>
    <scope>NUCLEOTIDE SEQUENCE [LARGE SCALE GENOMIC DNA]</scope>
    <source>
        <strain evidence="3">CGMCC 1.19062</strain>
    </source>
</reference>
<keyword evidence="3" id="KW-1185">Reference proteome</keyword>
<dbReference type="Gene3D" id="3.30.565.10">
    <property type="entry name" value="Histidine kinase-like ATPase, C-terminal domain"/>
    <property type="match status" value="1"/>
</dbReference>
<sequence length="334" mass="35027">MILFTISDASQVSEVRRGAVAIATRAGFDEEDSGRVALVATELATNISRHAQRGEILVGLFSDASGDGVELIAIDQGPGIRNIGNAMEDGFSTAGSSGHGLGAIKRLSDDFSVLSIVQIGTAVSTRLRARHSGTGNPRAPWAGIDAPKPGEESCGDSWAAFADANRQDRTDIIMVADGLGHGPEAAIASTEAARLFSANLGASPTEILEIIHDGIRHTRGAAVSIARFDYERRVVVFAGIGNVAGVLLSGGQAKRMVCHNGTVGLNARRIQAFEYPFIGTPTVVLHSDGLSNSWVVDRYPGLLTAPPTMIAATLFRDNKRDRDDMTIVVGSGAP</sequence>
<dbReference type="InterPro" id="IPR036457">
    <property type="entry name" value="PPM-type-like_dom_sf"/>
</dbReference>
<keyword evidence="2" id="KW-0547">Nucleotide-binding</keyword>
<dbReference type="CDD" id="cd16934">
    <property type="entry name" value="HATPase_RsbT-like"/>
    <property type="match status" value="1"/>
</dbReference>
<dbReference type="InterPro" id="IPR039248">
    <property type="entry name" value="Ptase_RsbX"/>
</dbReference>
<accession>A0ABW5DPL2</accession>
<evidence type="ECO:0000313" key="3">
    <source>
        <dbReference type="Proteomes" id="UP001597295"/>
    </source>
</evidence>
<dbReference type="InterPro" id="IPR001932">
    <property type="entry name" value="PPM-type_phosphatase-like_dom"/>
</dbReference>
<dbReference type="Pfam" id="PF07228">
    <property type="entry name" value="SpoIIE"/>
    <property type="match status" value="1"/>
</dbReference>
<dbReference type="InterPro" id="IPR036890">
    <property type="entry name" value="HATPase_C_sf"/>
</dbReference>
<comment type="caution">
    <text evidence="2">The sequence shown here is derived from an EMBL/GenBank/DDBJ whole genome shotgun (WGS) entry which is preliminary data.</text>
</comment>
<dbReference type="PANTHER" id="PTHR35801">
    <property type="entry name" value="PHOSPHOSERINE PHOSPHATASE RSBX"/>
    <property type="match status" value="1"/>
</dbReference>
<dbReference type="EMBL" id="JBHUIP010000003">
    <property type="protein sequence ID" value="MFD2261899.1"/>
    <property type="molecule type" value="Genomic_DNA"/>
</dbReference>
<gene>
    <name evidence="2" type="ORF">ACFSM5_03305</name>
</gene>
<feature type="domain" description="PPM-type phosphatase" evidence="1">
    <location>
        <begin position="138"/>
        <end position="332"/>
    </location>
</feature>
<keyword evidence="2" id="KW-0067">ATP-binding</keyword>
<dbReference type="PANTHER" id="PTHR35801:SF1">
    <property type="entry name" value="PHOSPHOSERINE PHOSPHATASE RSBX"/>
    <property type="match status" value="1"/>
</dbReference>
<dbReference type="GO" id="GO:0005524">
    <property type="term" value="F:ATP binding"/>
    <property type="evidence" value="ECO:0007669"/>
    <property type="project" value="UniProtKB-KW"/>
</dbReference>
<organism evidence="2 3">
    <name type="scientific">Lacibacterium aquatile</name>
    <dbReference type="NCBI Taxonomy" id="1168082"/>
    <lineage>
        <taxon>Bacteria</taxon>
        <taxon>Pseudomonadati</taxon>
        <taxon>Pseudomonadota</taxon>
        <taxon>Alphaproteobacteria</taxon>
        <taxon>Rhodospirillales</taxon>
        <taxon>Rhodospirillaceae</taxon>
    </lineage>
</organism>
<dbReference type="RefSeq" id="WP_379874813.1">
    <property type="nucleotide sequence ID" value="NZ_JBHUIP010000003.1"/>
</dbReference>